<keyword evidence="6 7" id="KW-0408">Iron</keyword>
<evidence type="ECO:0000256" key="9">
    <source>
        <dbReference type="SAM" id="Phobius"/>
    </source>
</evidence>
<dbReference type="STRING" id="230819.A0A5C3L930"/>
<keyword evidence="9" id="KW-0472">Membrane</keyword>
<evidence type="ECO:0000256" key="4">
    <source>
        <dbReference type="ARBA" id="ARBA00022723"/>
    </source>
</evidence>
<dbReference type="PANTHER" id="PTHR24305:SF157">
    <property type="entry name" value="N-ACETYLTRYPTOPHAN 6-HYDROXYLASE IVOC-RELATED"/>
    <property type="match status" value="1"/>
</dbReference>
<comment type="pathway">
    <text evidence="2">Secondary metabolite biosynthesis.</text>
</comment>
<dbReference type="InterPro" id="IPR002401">
    <property type="entry name" value="Cyt_P450_E_grp-I"/>
</dbReference>
<dbReference type="Pfam" id="PF00067">
    <property type="entry name" value="p450"/>
    <property type="match status" value="1"/>
</dbReference>
<sequence>MAFNSLWYPALFLLLTAIFAVYLALRRLVLHPLAYYPGPPAAAVTSLYKTYFEVVKGGQWLRQLDELHNVYGDVVRVGPNELHFKDYRIYDKIFSVNSHLTKDPWFYACFGVGQSTFGAIDPAHAKSCRELLSPFFDRRSMLEFETVIRSKIELLADRLSNENAAVDMFYAFRCATMDIIATLCFGRSSQLLQGEELKASLLVDIQDAVPLLWTTKHFPWVISIAPFLPGCIKVKSQFNSFLRICDFVFGEIHYAGQVDKPALDVPRFIYKDLPAISNVVHGSSSSTYLVHEALALIQAGSDTVANTCITGVFHVLSNPSIHRRLVDELQRAWPDARENIGWNDMEKIPYLTAVIKESLRLSHGFVSPLPRVVGKGGLDCLGYKIPPGTVVGMSTTFIHTNPELFPKPHEFCPERWIGSTTHNKYLLSFSRGTRMCLGINMAWAELYLFFGILFRKLDMEIVDTSARDVTEFDDYFVPVYTGRHLKLRIARKTI</sequence>
<evidence type="ECO:0000256" key="7">
    <source>
        <dbReference type="PIRSR" id="PIRSR602401-1"/>
    </source>
</evidence>
<dbReference type="InterPro" id="IPR036396">
    <property type="entry name" value="Cyt_P450_sf"/>
</dbReference>
<dbReference type="EMBL" id="ML210150">
    <property type="protein sequence ID" value="TFK29280.1"/>
    <property type="molecule type" value="Genomic_DNA"/>
</dbReference>
<dbReference type="AlphaFoldDB" id="A0A5C3L930"/>
<reference evidence="10 11" key="1">
    <citation type="journal article" date="2019" name="Nat. Ecol. Evol.">
        <title>Megaphylogeny resolves global patterns of mushroom evolution.</title>
        <authorList>
            <person name="Varga T."/>
            <person name="Krizsan K."/>
            <person name="Foldi C."/>
            <person name="Dima B."/>
            <person name="Sanchez-Garcia M."/>
            <person name="Sanchez-Ramirez S."/>
            <person name="Szollosi G.J."/>
            <person name="Szarkandi J.G."/>
            <person name="Papp V."/>
            <person name="Albert L."/>
            <person name="Andreopoulos W."/>
            <person name="Angelini C."/>
            <person name="Antonin V."/>
            <person name="Barry K.W."/>
            <person name="Bougher N.L."/>
            <person name="Buchanan P."/>
            <person name="Buyck B."/>
            <person name="Bense V."/>
            <person name="Catcheside P."/>
            <person name="Chovatia M."/>
            <person name="Cooper J."/>
            <person name="Damon W."/>
            <person name="Desjardin D."/>
            <person name="Finy P."/>
            <person name="Geml J."/>
            <person name="Haridas S."/>
            <person name="Hughes K."/>
            <person name="Justo A."/>
            <person name="Karasinski D."/>
            <person name="Kautmanova I."/>
            <person name="Kiss B."/>
            <person name="Kocsube S."/>
            <person name="Kotiranta H."/>
            <person name="LaButti K.M."/>
            <person name="Lechner B.E."/>
            <person name="Liimatainen K."/>
            <person name="Lipzen A."/>
            <person name="Lukacs Z."/>
            <person name="Mihaltcheva S."/>
            <person name="Morgado L.N."/>
            <person name="Niskanen T."/>
            <person name="Noordeloos M.E."/>
            <person name="Ohm R.A."/>
            <person name="Ortiz-Santana B."/>
            <person name="Ovrebo C."/>
            <person name="Racz N."/>
            <person name="Riley R."/>
            <person name="Savchenko A."/>
            <person name="Shiryaev A."/>
            <person name="Soop K."/>
            <person name="Spirin V."/>
            <person name="Szebenyi C."/>
            <person name="Tomsovsky M."/>
            <person name="Tulloss R.E."/>
            <person name="Uehling J."/>
            <person name="Grigoriev I.V."/>
            <person name="Vagvolgyi C."/>
            <person name="Papp T."/>
            <person name="Martin F.M."/>
            <person name="Miettinen O."/>
            <person name="Hibbett D.S."/>
            <person name="Nagy L.G."/>
        </authorList>
    </citation>
    <scope>NUCLEOTIDE SEQUENCE [LARGE SCALE GENOMIC DNA]</scope>
    <source>
        <strain evidence="10 11">CBS 121175</strain>
    </source>
</reference>
<dbReference type="GO" id="GO:0004497">
    <property type="term" value="F:monooxygenase activity"/>
    <property type="evidence" value="ECO:0007669"/>
    <property type="project" value="UniProtKB-KW"/>
</dbReference>
<feature type="binding site" description="axial binding residue" evidence="7">
    <location>
        <position position="436"/>
    </location>
    <ligand>
        <name>heme</name>
        <dbReference type="ChEBI" id="CHEBI:30413"/>
    </ligand>
    <ligandPart>
        <name>Fe</name>
        <dbReference type="ChEBI" id="CHEBI:18248"/>
    </ligandPart>
</feature>
<comment type="similarity">
    <text evidence="3 8">Belongs to the cytochrome P450 family.</text>
</comment>
<dbReference type="GO" id="GO:0020037">
    <property type="term" value="F:heme binding"/>
    <property type="evidence" value="ECO:0007669"/>
    <property type="project" value="InterPro"/>
</dbReference>
<dbReference type="InterPro" id="IPR001128">
    <property type="entry name" value="Cyt_P450"/>
</dbReference>
<dbReference type="Proteomes" id="UP000307440">
    <property type="component" value="Unassembled WGS sequence"/>
</dbReference>
<accession>A0A5C3L930</accession>
<evidence type="ECO:0000313" key="10">
    <source>
        <dbReference type="EMBL" id="TFK29280.1"/>
    </source>
</evidence>
<evidence type="ECO:0000256" key="1">
    <source>
        <dbReference type="ARBA" id="ARBA00001971"/>
    </source>
</evidence>
<keyword evidence="7 8" id="KW-0349">Heme</keyword>
<dbReference type="PRINTS" id="PR00463">
    <property type="entry name" value="EP450I"/>
</dbReference>
<evidence type="ECO:0000256" key="6">
    <source>
        <dbReference type="ARBA" id="ARBA00023004"/>
    </source>
</evidence>
<name>A0A5C3L930_COPMA</name>
<dbReference type="GO" id="GO:0005506">
    <property type="term" value="F:iron ion binding"/>
    <property type="evidence" value="ECO:0007669"/>
    <property type="project" value="InterPro"/>
</dbReference>
<keyword evidence="4 7" id="KW-0479">Metal-binding</keyword>
<evidence type="ECO:0000256" key="8">
    <source>
        <dbReference type="RuleBase" id="RU000461"/>
    </source>
</evidence>
<dbReference type="GO" id="GO:0016705">
    <property type="term" value="F:oxidoreductase activity, acting on paired donors, with incorporation or reduction of molecular oxygen"/>
    <property type="evidence" value="ECO:0007669"/>
    <property type="project" value="InterPro"/>
</dbReference>
<keyword evidence="9" id="KW-0812">Transmembrane</keyword>
<keyword evidence="11" id="KW-1185">Reference proteome</keyword>
<dbReference type="InterPro" id="IPR017972">
    <property type="entry name" value="Cyt_P450_CS"/>
</dbReference>
<keyword evidence="8 10" id="KW-0503">Monooxygenase</keyword>
<dbReference type="PRINTS" id="PR00385">
    <property type="entry name" value="P450"/>
</dbReference>
<keyword evidence="5 8" id="KW-0560">Oxidoreductase</keyword>
<keyword evidence="9" id="KW-1133">Transmembrane helix</keyword>
<organism evidence="10 11">
    <name type="scientific">Coprinopsis marcescibilis</name>
    <name type="common">Agaric fungus</name>
    <name type="synonym">Psathyrella marcescibilis</name>
    <dbReference type="NCBI Taxonomy" id="230819"/>
    <lineage>
        <taxon>Eukaryota</taxon>
        <taxon>Fungi</taxon>
        <taxon>Dikarya</taxon>
        <taxon>Basidiomycota</taxon>
        <taxon>Agaricomycotina</taxon>
        <taxon>Agaricomycetes</taxon>
        <taxon>Agaricomycetidae</taxon>
        <taxon>Agaricales</taxon>
        <taxon>Agaricineae</taxon>
        <taxon>Psathyrellaceae</taxon>
        <taxon>Coprinopsis</taxon>
    </lineage>
</organism>
<feature type="transmembrane region" description="Helical" evidence="9">
    <location>
        <begin position="6"/>
        <end position="25"/>
    </location>
</feature>
<evidence type="ECO:0000313" key="11">
    <source>
        <dbReference type="Proteomes" id="UP000307440"/>
    </source>
</evidence>
<comment type="cofactor">
    <cofactor evidence="1 7">
        <name>heme</name>
        <dbReference type="ChEBI" id="CHEBI:30413"/>
    </cofactor>
</comment>
<dbReference type="Gene3D" id="1.10.630.10">
    <property type="entry name" value="Cytochrome P450"/>
    <property type="match status" value="1"/>
</dbReference>
<evidence type="ECO:0000256" key="2">
    <source>
        <dbReference type="ARBA" id="ARBA00005179"/>
    </source>
</evidence>
<protein>
    <submittedName>
        <fullName evidence="10">Benzoate 4-monooxygenase cytochrome P450</fullName>
    </submittedName>
</protein>
<proteinExistence type="inferred from homology"/>
<dbReference type="CDD" id="cd11062">
    <property type="entry name" value="CYP58-like"/>
    <property type="match status" value="1"/>
</dbReference>
<dbReference type="InterPro" id="IPR050121">
    <property type="entry name" value="Cytochrome_P450_monoxygenase"/>
</dbReference>
<evidence type="ECO:0000256" key="3">
    <source>
        <dbReference type="ARBA" id="ARBA00010617"/>
    </source>
</evidence>
<dbReference type="PANTHER" id="PTHR24305">
    <property type="entry name" value="CYTOCHROME P450"/>
    <property type="match status" value="1"/>
</dbReference>
<dbReference type="PROSITE" id="PS00086">
    <property type="entry name" value="CYTOCHROME_P450"/>
    <property type="match status" value="1"/>
</dbReference>
<dbReference type="SUPFAM" id="SSF48264">
    <property type="entry name" value="Cytochrome P450"/>
    <property type="match status" value="1"/>
</dbReference>
<gene>
    <name evidence="10" type="ORF">FA15DRAFT_739984</name>
</gene>
<evidence type="ECO:0000256" key="5">
    <source>
        <dbReference type="ARBA" id="ARBA00023002"/>
    </source>
</evidence>
<dbReference type="OrthoDB" id="1470350at2759"/>